<dbReference type="EMBL" id="WRPP01000005">
    <property type="protein sequence ID" value="MVU80965.1"/>
    <property type="molecule type" value="Genomic_DNA"/>
</dbReference>
<gene>
    <name evidence="1" type="ORF">GPX89_27410</name>
</gene>
<dbReference type="RefSeq" id="WP_198347613.1">
    <property type="nucleotide sequence ID" value="NZ_WRPP01000005.1"/>
</dbReference>
<evidence type="ECO:0000313" key="1">
    <source>
        <dbReference type="EMBL" id="MVU80965.1"/>
    </source>
</evidence>
<keyword evidence="2" id="KW-1185">Reference proteome</keyword>
<name>A0A7K1V2X4_9NOCA</name>
<proteinExistence type="predicted"/>
<dbReference type="Proteomes" id="UP000466794">
    <property type="component" value="Unassembled WGS sequence"/>
</dbReference>
<reference evidence="1 2" key="1">
    <citation type="submission" date="2019-12" db="EMBL/GenBank/DDBJ databases">
        <title>Nocardia sp. nov. ET3-3 isolated from soil.</title>
        <authorList>
            <person name="Kanchanasin P."/>
            <person name="Tanasupawat S."/>
            <person name="Yuki M."/>
            <person name="Kudo T."/>
        </authorList>
    </citation>
    <scope>NUCLEOTIDE SEQUENCE [LARGE SCALE GENOMIC DNA]</scope>
    <source>
        <strain evidence="1 2">ET3-3</strain>
    </source>
</reference>
<dbReference type="AlphaFoldDB" id="A0A7K1V2X4"/>
<sequence length="221" mass="24087">MDVRVIPGELIEVPTADVTGMDRRAFGEFIGPGGELASYAFGWTTGGDPHVGRFSVGIGAGNPGGGTFHAVMFDNDGSHAFGLVDEPFEQVPQGGPDLTAAQSRAHEDLPFIWWVVDHVMDRDPRAWWMRHWLMGTRCIQTPEVFEKQEPILHVGHDQDGDLWQLLGPTDPGEQGRIGHLYHAVDEDPTLMEVLNLQSGSYGTRSAVGGAWTRVAAESDAD</sequence>
<accession>A0A7K1V2X4</accession>
<protein>
    <submittedName>
        <fullName evidence="1">Uncharacterized protein</fullName>
    </submittedName>
</protein>
<organism evidence="1 2">
    <name type="scientific">Nocardia terrae</name>
    <dbReference type="NCBI Taxonomy" id="2675851"/>
    <lineage>
        <taxon>Bacteria</taxon>
        <taxon>Bacillati</taxon>
        <taxon>Actinomycetota</taxon>
        <taxon>Actinomycetes</taxon>
        <taxon>Mycobacteriales</taxon>
        <taxon>Nocardiaceae</taxon>
        <taxon>Nocardia</taxon>
    </lineage>
</organism>
<evidence type="ECO:0000313" key="2">
    <source>
        <dbReference type="Proteomes" id="UP000466794"/>
    </source>
</evidence>
<comment type="caution">
    <text evidence="1">The sequence shown here is derived from an EMBL/GenBank/DDBJ whole genome shotgun (WGS) entry which is preliminary data.</text>
</comment>